<evidence type="ECO:0000256" key="9">
    <source>
        <dbReference type="ARBA" id="ARBA00023229"/>
    </source>
</evidence>
<comment type="similarity">
    <text evidence="3">Belongs to the FPP/GGPP synthase family.</text>
</comment>
<dbReference type="GO" id="GO:0008299">
    <property type="term" value="P:isoprenoid biosynthetic process"/>
    <property type="evidence" value="ECO:0007669"/>
    <property type="project" value="UniProtKB-KW"/>
</dbReference>
<dbReference type="GO" id="GO:0050992">
    <property type="term" value="P:dimethylallyl diphosphate biosynthetic process"/>
    <property type="evidence" value="ECO:0007669"/>
    <property type="project" value="UniProtKB-UniPathway"/>
</dbReference>
<keyword evidence="8" id="KW-0460">Magnesium</keyword>
<dbReference type="PANTHER" id="PTHR12001:SF85">
    <property type="entry name" value="SHORT CHAIN ISOPRENYL DIPHOSPHATE SYNTHASE"/>
    <property type="match status" value="1"/>
</dbReference>
<dbReference type="InterPro" id="IPR011876">
    <property type="entry name" value="IsopentenylPP_isomerase_typ1"/>
</dbReference>
<comment type="cofactor">
    <cofactor evidence="1">
        <name>Mg(2+)</name>
        <dbReference type="ChEBI" id="CHEBI:18420"/>
    </cofactor>
</comment>
<dbReference type="Pfam" id="PF00293">
    <property type="entry name" value="NUDIX"/>
    <property type="match status" value="1"/>
</dbReference>
<dbReference type="SFLD" id="SFLDG01017">
    <property type="entry name" value="Polyprenyl_Transferase_Like"/>
    <property type="match status" value="1"/>
</dbReference>
<dbReference type="PROSITE" id="PS00723">
    <property type="entry name" value="POLYPRENYL_SYNTHASE_1"/>
    <property type="match status" value="1"/>
</dbReference>
<dbReference type="InterPro" id="IPR015797">
    <property type="entry name" value="NUDIX_hydrolase-like_dom_sf"/>
</dbReference>
<reference evidence="12" key="1">
    <citation type="journal article" date="2015" name="Nature">
        <title>Complex archaea that bridge the gap between prokaryotes and eukaryotes.</title>
        <authorList>
            <person name="Spang A."/>
            <person name="Saw J.H."/>
            <person name="Jorgensen S.L."/>
            <person name="Zaremba-Niedzwiedzka K."/>
            <person name="Martijn J."/>
            <person name="Lind A.E."/>
            <person name="van Eijk R."/>
            <person name="Schleper C."/>
            <person name="Guy L."/>
            <person name="Ettema T.J."/>
        </authorList>
    </citation>
    <scope>NUCLEOTIDE SEQUENCE</scope>
</reference>
<dbReference type="GO" id="GO:0046872">
    <property type="term" value="F:metal ion binding"/>
    <property type="evidence" value="ECO:0007669"/>
    <property type="project" value="UniProtKB-KW"/>
</dbReference>
<accession>A0A0F9YE27</accession>
<evidence type="ECO:0000256" key="8">
    <source>
        <dbReference type="ARBA" id="ARBA00022842"/>
    </source>
</evidence>
<feature type="domain" description="Nudix hydrolase" evidence="11">
    <location>
        <begin position="28"/>
        <end position="161"/>
    </location>
</feature>
<dbReference type="CDD" id="cd00685">
    <property type="entry name" value="Trans_IPPS_HT"/>
    <property type="match status" value="1"/>
</dbReference>
<evidence type="ECO:0000259" key="11">
    <source>
        <dbReference type="PROSITE" id="PS51462"/>
    </source>
</evidence>
<comment type="similarity">
    <text evidence="4">Belongs to the IPP isomerase type 1 family.</text>
</comment>
<keyword evidence="7" id="KW-0479">Metal-binding</keyword>
<dbReference type="NCBIfam" id="NF002995">
    <property type="entry name" value="PRK03759.1"/>
    <property type="match status" value="1"/>
</dbReference>
<dbReference type="PANTHER" id="PTHR12001">
    <property type="entry name" value="GERANYLGERANYL PYROPHOSPHATE SYNTHASE"/>
    <property type="match status" value="1"/>
</dbReference>
<dbReference type="UniPathway" id="UPA00059">
    <property type="reaction ID" value="UER00104"/>
</dbReference>
<evidence type="ECO:0000256" key="1">
    <source>
        <dbReference type="ARBA" id="ARBA00001946"/>
    </source>
</evidence>
<comment type="caution">
    <text evidence="12">The sequence shown here is derived from an EMBL/GenBank/DDBJ whole genome shotgun (WGS) entry which is preliminary data.</text>
</comment>
<keyword evidence="9" id="KW-0414">Isoprene biosynthesis</keyword>
<evidence type="ECO:0000256" key="7">
    <source>
        <dbReference type="ARBA" id="ARBA00022723"/>
    </source>
</evidence>
<dbReference type="EMBL" id="LAZR01000029">
    <property type="protein sequence ID" value="KKO02719.1"/>
    <property type="molecule type" value="Genomic_DNA"/>
</dbReference>
<comment type="pathway">
    <text evidence="2">Isoprenoid biosynthesis; dimethylallyl diphosphate biosynthesis; dimethylallyl diphosphate from isopentenyl diphosphate: step 1/1.</text>
</comment>
<dbReference type="PROSITE" id="PS51462">
    <property type="entry name" value="NUDIX"/>
    <property type="match status" value="1"/>
</dbReference>
<dbReference type="Pfam" id="PF00348">
    <property type="entry name" value="polyprenyl_synt"/>
    <property type="match status" value="1"/>
</dbReference>
<proteinExistence type="inferred from homology"/>
<dbReference type="GO" id="GO:0004452">
    <property type="term" value="F:isopentenyl-diphosphate delta-isomerase activity"/>
    <property type="evidence" value="ECO:0007669"/>
    <property type="project" value="UniProtKB-EC"/>
</dbReference>
<evidence type="ECO:0000256" key="10">
    <source>
        <dbReference type="ARBA" id="ARBA00023235"/>
    </source>
</evidence>
<keyword evidence="6" id="KW-0808">Transferase</keyword>
<dbReference type="NCBIfam" id="TIGR02150">
    <property type="entry name" value="IPP_isom_1"/>
    <property type="match status" value="1"/>
</dbReference>
<dbReference type="AlphaFoldDB" id="A0A0F9YE27"/>
<name>A0A0F9YE27_9ZZZZ</name>
<dbReference type="InterPro" id="IPR008949">
    <property type="entry name" value="Isoprenoid_synthase_dom_sf"/>
</dbReference>
<sequence>MAKILIVNKRDEIIGTEDKEKCHDNNGILHRGFSILIFNNKGQILLSRRSKFKRLWPLFWDNACSSHPFKDENYERTGEKRLKKELRLTCPLRLIDKFQYQAQYKNTGSENEVCALLVGEYNKKKIKPNPEEIADWKWLDVPGLQKDIENSPRKYTPWLKIGFRIYLKKKNILGEKIDKKKLNSILIKLTKTVNPAIERVLVSNVDKKFKKIVSYQISTGGKRLRPALAIISCKMLGGKLKDVLYPAASLEILHNMTLIVDDIIDNSNLRRGKPTTWAKFGKSIAECIGVNYSAAIFQTTGKSKKSALISELLAKTLKIVMGGEILDILFEKSGRENELYVVKNRYRKITEKDYFKMIGEKTASLFRTCCELGGIVAGAKKKETEALKKYGFNFGMAFQIQDDILDIFGKEKSFGKKVGKDIEERKGGNIVILLSLKELNTAGKNKLFKIIKKNRINKKDVKKAIQLIRETNSRQKAYRLGKKFVQKAKDSLDILPKNEWNTTLKKLADFILEREK</sequence>
<dbReference type="EC" id="5.3.3.2" evidence="5"/>
<dbReference type="GO" id="GO:0004659">
    <property type="term" value="F:prenyltransferase activity"/>
    <property type="evidence" value="ECO:0007669"/>
    <property type="project" value="InterPro"/>
</dbReference>
<dbReference type="Gene3D" id="1.10.600.10">
    <property type="entry name" value="Farnesyl Diphosphate Synthase"/>
    <property type="match status" value="1"/>
</dbReference>
<dbReference type="SUPFAM" id="SSF48576">
    <property type="entry name" value="Terpenoid synthases"/>
    <property type="match status" value="1"/>
</dbReference>
<dbReference type="SUPFAM" id="SSF55811">
    <property type="entry name" value="Nudix"/>
    <property type="match status" value="1"/>
</dbReference>
<evidence type="ECO:0000256" key="4">
    <source>
        <dbReference type="ARBA" id="ARBA00007579"/>
    </source>
</evidence>
<dbReference type="PROSITE" id="PS00444">
    <property type="entry name" value="POLYPRENYL_SYNTHASE_2"/>
    <property type="match status" value="1"/>
</dbReference>
<organism evidence="12">
    <name type="scientific">marine sediment metagenome</name>
    <dbReference type="NCBI Taxonomy" id="412755"/>
    <lineage>
        <taxon>unclassified sequences</taxon>
        <taxon>metagenomes</taxon>
        <taxon>ecological metagenomes</taxon>
    </lineage>
</organism>
<evidence type="ECO:0000256" key="5">
    <source>
        <dbReference type="ARBA" id="ARBA00012057"/>
    </source>
</evidence>
<protein>
    <recommendedName>
        <fullName evidence="5">isopentenyl-diphosphate Delta-isomerase</fullName>
        <ecNumber evidence="5">5.3.3.2</ecNumber>
    </recommendedName>
</protein>
<dbReference type="SFLD" id="SFLDS00005">
    <property type="entry name" value="Isoprenoid_Synthase_Type_I"/>
    <property type="match status" value="1"/>
</dbReference>
<keyword evidence="10" id="KW-0413">Isomerase</keyword>
<dbReference type="CDD" id="cd02885">
    <property type="entry name" value="NUDIX_IPP_Isomerase"/>
    <property type="match status" value="1"/>
</dbReference>
<evidence type="ECO:0000256" key="2">
    <source>
        <dbReference type="ARBA" id="ARBA00004826"/>
    </source>
</evidence>
<gene>
    <name evidence="12" type="ORF">LCGC14_0101680</name>
</gene>
<dbReference type="InterPro" id="IPR000086">
    <property type="entry name" value="NUDIX_hydrolase_dom"/>
</dbReference>
<dbReference type="InterPro" id="IPR000092">
    <property type="entry name" value="Polyprenyl_synt"/>
</dbReference>
<evidence type="ECO:0000313" key="12">
    <source>
        <dbReference type="EMBL" id="KKO02719.1"/>
    </source>
</evidence>
<evidence type="ECO:0000256" key="3">
    <source>
        <dbReference type="ARBA" id="ARBA00006706"/>
    </source>
</evidence>
<dbReference type="InterPro" id="IPR033749">
    <property type="entry name" value="Polyprenyl_synt_CS"/>
</dbReference>
<dbReference type="Gene3D" id="3.90.79.10">
    <property type="entry name" value="Nucleoside Triphosphate Pyrophosphohydrolase"/>
    <property type="match status" value="1"/>
</dbReference>
<evidence type="ECO:0000256" key="6">
    <source>
        <dbReference type="ARBA" id="ARBA00022679"/>
    </source>
</evidence>